<dbReference type="InterPro" id="IPR001623">
    <property type="entry name" value="DnaJ_domain"/>
</dbReference>
<dbReference type="AlphaFoldDB" id="A0A1D2M1V4"/>
<keyword evidence="4" id="KW-1185">Reference proteome</keyword>
<protein>
    <submittedName>
        <fullName evidence="3">DnaJ subfamily A member 4</fullName>
    </submittedName>
</protein>
<evidence type="ECO:0000313" key="3">
    <source>
        <dbReference type="EMBL" id="ODM86937.1"/>
    </source>
</evidence>
<dbReference type="STRING" id="48709.A0A1D2M1V4"/>
<dbReference type="Gene3D" id="1.10.287.110">
    <property type="entry name" value="DnaJ domain"/>
    <property type="match status" value="1"/>
</dbReference>
<dbReference type="GO" id="GO:0030544">
    <property type="term" value="F:Hsp70 protein binding"/>
    <property type="evidence" value="ECO:0007669"/>
    <property type="project" value="InterPro"/>
</dbReference>
<dbReference type="Proteomes" id="UP000094527">
    <property type="component" value="Unassembled WGS sequence"/>
</dbReference>
<dbReference type="Gene3D" id="2.60.260.20">
    <property type="entry name" value="Urease metallochaperone UreE, N-terminal domain"/>
    <property type="match status" value="1"/>
</dbReference>
<reference evidence="3 4" key="1">
    <citation type="journal article" date="2016" name="Genome Biol. Evol.">
        <title>Gene Family Evolution Reflects Adaptation to Soil Environmental Stressors in the Genome of the Collembolan Orchesella cincta.</title>
        <authorList>
            <person name="Faddeeva-Vakhrusheva A."/>
            <person name="Derks M.F."/>
            <person name="Anvar S.Y."/>
            <person name="Agamennone V."/>
            <person name="Suring W."/>
            <person name="Smit S."/>
            <person name="van Straalen N.M."/>
            <person name="Roelofs D."/>
        </authorList>
    </citation>
    <scope>NUCLEOTIDE SEQUENCE [LARGE SCALE GENOMIC DNA]</scope>
    <source>
        <tissue evidence="3">Mixed pool</tissue>
    </source>
</reference>
<dbReference type="OrthoDB" id="550424at2759"/>
<dbReference type="PROSITE" id="PS50076">
    <property type="entry name" value="DNAJ_2"/>
    <property type="match status" value="1"/>
</dbReference>
<gene>
    <name evidence="3" type="ORF">Ocin01_19744</name>
</gene>
<feature type="region of interest" description="Disordered" evidence="1">
    <location>
        <begin position="81"/>
        <end position="108"/>
    </location>
</feature>
<dbReference type="SUPFAM" id="SSF46565">
    <property type="entry name" value="Chaperone J-domain"/>
    <property type="match status" value="1"/>
</dbReference>
<dbReference type="InterPro" id="IPR036869">
    <property type="entry name" value="J_dom_sf"/>
</dbReference>
<feature type="domain" description="J" evidence="2">
    <location>
        <begin position="22"/>
        <end position="84"/>
    </location>
</feature>
<feature type="non-terminal residue" evidence="3">
    <location>
        <position position="148"/>
    </location>
</feature>
<dbReference type="CDD" id="cd06257">
    <property type="entry name" value="DnaJ"/>
    <property type="match status" value="1"/>
</dbReference>
<dbReference type="EMBL" id="LJIJ01006724">
    <property type="protein sequence ID" value="ODM86937.1"/>
    <property type="molecule type" value="Genomic_DNA"/>
</dbReference>
<accession>A0A1D2M1V4</accession>
<evidence type="ECO:0000313" key="4">
    <source>
        <dbReference type="Proteomes" id="UP000094527"/>
    </source>
</evidence>
<proteinExistence type="predicted"/>
<evidence type="ECO:0000259" key="2">
    <source>
        <dbReference type="PROSITE" id="PS50076"/>
    </source>
</evidence>
<evidence type="ECO:0000256" key="1">
    <source>
        <dbReference type="SAM" id="MobiDB-lite"/>
    </source>
</evidence>
<dbReference type="GO" id="GO:0006457">
    <property type="term" value="P:protein folding"/>
    <property type="evidence" value="ECO:0007669"/>
    <property type="project" value="InterPro"/>
</dbReference>
<sequence>MNILFQFPGFDQTNSSKAWRNWVLRYTEVKPSCTPEELKKAYRKLALKFHPDKNPNEGEKFKLISQAYEVLSDPQKRRVYDEGGEEAIKGSESGSSGFSSPMTRCGQASRVRRAKNVVHQLNLTLEDLYNGTTRKLAVHKNYTAKNAQ</sequence>
<feature type="compositionally biased region" description="Low complexity" evidence="1">
    <location>
        <begin position="90"/>
        <end position="100"/>
    </location>
</feature>
<dbReference type="PROSITE" id="PS00636">
    <property type="entry name" value="DNAJ_1"/>
    <property type="match status" value="1"/>
</dbReference>
<dbReference type="PRINTS" id="PR00625">
    <property type="entry name" value="JDOMAIN"/>
</dbReference>
<dbReference type="InterPro" id="IPR044713">
    <property type="entry name" value="DNJA1/2-like"/>
</dbReference>
<comment type="caution">
    <text evidence="3">The sequence shown here is derived from an EMBL/GenBank/DDBJ whole genome shotgun (WGS) entry which is preliminary data.</text>
</comment>
<dbReference type="InterPro" id="IPR018253">
    <property type="entry name" value="DnaJ_domain_CS"/>
</dbReference>
<organism evidence="3 4">
    <name type="scientific">Orchesella cincta</name>
    <name type="common">Springtail</name>
    <name type="synonym">Podura cincta</name>
    <dbReference type="NCBI Taxonomy" id="48709"/>
    <lineage>
        <taxon>Eukaryota</taxon>
        <taxon>Metazoa</taxon>
        <taxon>Ecdysozoa</taxon>
        <taxon>Arthropoda</taxon>
        <taxon>Hexapoda</taxon>
        <taxon>Collembola</taxon>
        <taxon>Entomobryomorpha</taxon>
        <taxon>Entomobryoidea</taxon>
        <taxon>Orchesellidae</taxon>
        <taxon>Orchesellinae</taxon>
        <taxon>Orchesella</taxon>
    </lineage>
</organism>
<dbReference type="Pfam" id="PF00226">
    <property type="entry name" value="DnaJ"/>
    <property type="match status" value="1"/>
</dbReference>
<name>A0A1D2M1V4_ORCCI</name>
<dbReference type="PANTHER" id="PTHR43888">
    <property type="entry name" value="DNAJ-LIKE-2, ISOFORM A-RELATED"/>
    <property type="match status" value="1"/>
</dbReference>
<dbReference type="SMART" id="SM00271">
    <property type="entry name" value="DnaJ"/>
    <property type="match status" value="1"/>
</dbReference>